<dbReference type="OrthoDB" id="6261922at2759"/>
<feature type="signal peptide" evidence="3">
    <location>
        <begin position="1"/>
        <end position="27"/>
    </location>
</feature>
<dbReference type="AlphaFoldDB" id="A0A1I8P3E3"/>
<keyword evidence="3" id="KW-0732">Signal</keyword>
<dbReference type="PANTHER" id="PTHR24256">
    <property type="entry name" value="TRYPTASE-RELATED"/>
    <property type="match status" value="1"/>
</dbReference>
<dbReference type="PROSITE" id="PS50240">
    <property type="entry name" value="TRYPSIN_DOM"/>
    <property type="match status" value="1"/>
</dbReference>
<gene>
    <name evidence="5" type="primary">106080364</name>
</gene>
<protein>
    <recommendedName>
        <fullName evidence="4">Peptidase S1 domain-containing protein</fullName>
    </recommendedName>
</protein>
<keyword evidence="6" id="KW-1185">Reference proteome</keyword>
<evidence type="ECO:0000256" key="2">
    <source>
        <dbReference type="ARBA" id="ARBA00024195"/>
    </source>
</evidence>
<accession>A0A1I8P3E3</accession>
<feature type="domain" description="Peptidase S1" evidence="4">
    <location>
        <begin position="51"/>
        <end position="287"/>
    </location>
</feature>
<dbReference type="InterPro" id="IPR001254">
    <property type="entry name" value="Trypsin_dom"/>
</dbReference>
<dbReference type="Gene3D" id="2.40.10.10">
    <property type="entry name" value="Trypsin-like serine proteases"/>
    <property type="match status" value="2"/>
</dbReference>
<dbReference type="InterPro" id="IPR043504">
    <property type="entry name" value="Peptidase_S1_PA_chymotrypsin"/>
</dbReference>
<proteinExistence type="inferred from homology"/>
<dbReference type="KEGG" id="scac:106080364"/>
<evidence type="ECO:0000259" key="4">
    <source>
        <dbReference type="PROSITE" id="PS50240"/>
    </source>
</evidence>
<dbReference type="SMART" id="SM00020">
    <property type="entry name" value="Tryp_SPc"/>
    <property type="match status" value="1"/>
</dbReference>
<comment type="similarity">
    <text evidence="2">Belongs to the peptidase S1 family. CLIP subfamily.</text>
</comment>
<evidence type="ECO:0000313" key="6">
    <source>
        <dbReference type="Proteomes" id="UP000095300"/>
    </source>
</evidence>
<feature type="chain" id="PRO_5009325972" description="Peptidase S1 domain-containing protein" evidence="3">
    <location>
        <begin position="28"/>
        <end position="298"/>
    </location>
</feature>
<reference evidence="5" key="1">
    <citation type="submission" date="2020-05" db="UniProtKB">
        <authorList>
            <consortium name="EnsemblMetazoa"/>
        </authorList>
    </citation>
    <scope>IDENTIFICATION</scope>
    <source>
        <strain evidence="5">USDA</strain>
    </source>
</reference>
<dbReference type="VEuPathDB" id="VectorBase:SCAU004485"/>
<sequence>MAGGFIQRAKLAFLVCFGFCCSSFIAASSEIKCGLRNIELIKKQSKSYALSIEASPSDFGEYPWTIDISKNDQSYCVGSLIHPKVVLTSRSCAISLNSNDFMVSAGVWDREGDNWHFLAQSRGIDKIIADPFLIPGGQEVSLLFLKEPFVLAAHINTVCLPPADYVIGESRFCYGSGWGGYKVYSSGNRIMKRILMVTVDSETCKNQMFRNIKNSIFCAAGLSGNDTTCLRDLGGPLVSRISLQPQTPDQYHQIGIMLFGKDLCFSETPGAYIDVAKSRVWIDMQMKENGLDSTTYTA</sequence>
<name>A0A1I8P3E3_STOCA</name>
<dbReference type="InterPro" id="IPR051487">
    <property type="entry name" value="Ser/Thr_Proteases_Immune/Dev"/>
</dbReference>
<dbReference type="GO" id="GO:0004252">
    <property type="term" value="F:serine-type endopeptidase activity"/>
    <property type="evidence" value="ECO:0007669"/>
    <property type="project" value="InterPro"/>
</dbReference>
<dbReference type="SUPFAM" id="SSF50494">
    <property type="entry name" value="Trypsin-like serine proteases"/>
    <property type="match status" value="1"/>
</dbReference>
<dbReference type="EnsemblMetazoa" id="SCAU004485-RA">
    <property type="protein sequence ID" value="SCAU004485-PA"/>
    <property type="gene ID" value="SCAU004485"/>
</dbReference>
<evidence type="ECO:0000313" key="5">
    <source>
        <dbReference type="EnsemblMetazoa" id="SCAU004485-PA"/>
    </source>
</evidence>
<organism evidence="5 6">
    <name type="scientific">Stomoxys calcitrans</name>
    <name type="common">Stable fly</name>
    <name type="synonym">Conops calcitrans</name>
    <dbReference type="NCBI Taxonomy" id="35570"/>
    <lineage>
        <taxon>Eukaryota</taxon>
        <taxon>Metazoa</taxon>
        <taxon>Ecdysozoa</taxon>
        <taxon>Arthropoda</taxon>
        <taxon>Hexapoda</taxon>
        <taxon>Insecta</taxon>
        <taxon>Pterygota</taxon>
        <taxon>Neoptera</taxon>
        <taxon>Endopterygota</taxon>
        <taxon>Diptera</taxon>
        <taxon>Brachycera</taxon>
        <taxon>Muscomorpha</taxon>
        <taxon>Muscoidea</taxon>
        <taxon>Muscidae</taxon>
        <taxon>Stomoxys</taxon>
    </lineage>
</organism>
<keyword evidence="1" id="KW-1015">Disulfide bond</keyword>
<evidence type="ECO:0000256" key="1">
    <source>
        <dbReference type="ARBA" id="ARBA00023157"/>
    </source>
</evidence>
<dbReference type="Proteomes" id="UP000095300">
    <property type="component" value="Unassembled WGS sequence"/>
</dbReference>
<dbReference type="InterPro" id="IPR009003">
    <property type="entry name" value="Peptidase_S1_PA"/>
</dbReference>
<dbReference type="GO" id="GO:0006508">
    <property type="term" value="P:proteolysis"/>
    <property type="evidence" value="ECO:0007669"/>
    <property type="project" value="InterPro"/>
</dbReference>
<evidence type="ECO:0000256" key="3">
    <source>
        <dbReference type="SAM" id="SignalP"/>
    </source>
</evidence>
<dbReference type="Pfam" id="PF00089">
    <property type="entry name" value="Trypsin"/>
    <property type="match status" value="1"/>
</dbReference>